<evidence type="ECO:0000313" key="1">
    <source>
        <dbReference type="EMBL" id="ANP41922.1"/>
    </source>
</evidence>
<proteinExistence type="predicted"/>
<protein>
    <submittedName>
        <fullName evidence="1">Uncharacterized protein</fullName>
    </submittedName>
</protein>
<accession>A0A1B1A5T9</accession>
<dbReference type="RefSeq" id="WP_005623508.1">
    <property type="nucleotide sequence ID" value="NZ_CP015230.1"/>
</dbReference>
<name>A0A1B1A5T9_9RHOB</name>
<dbReference type="AlphaFoldDB" id="A0A1B1A5T9"/>
<organism evidence="1 2">
    <name type="scientific">Tritonibacter mobilis F1926</name>
    <dbReference type="NCBI Taxonomy" id="1265309"/>
    <lineage>
        <taxon>Bacteria</taxon>
        <taxon>Pseudomonadati</taxon>
        <taxon>Pseudomonadota</taxon>
        <taxon>Alphaproteobacteria</taxon>
        <taxon>Rhodobacterales</taxon>
        <taxon>Paracoccaceae</taxon>
        <taxon>Tritonibacter</taxon>
    </lineage>
</organism>
<sequence length="194" mass="21573">MDAKEQAAGEARVQDLLITPLEALGLARPSTLTKAQFAVMLRELRQKLAYMTPANLAILRDWVEAHPGGKDKDRFPIGLKILNKARDIQFPDSGPSPLLLKAFTGELGHKALAEGWAPELLRYLRGARVWPGPYTITQIRNEADGAVRRMADIEMRVGRGDRLSMEDESFRARRSEALQKCREIADQAQRGAAA</sequence>
<reference evidence="1 2" key="1">
    <citation type="journal article" date="2016" name="ISME J.">
        <title>Global occurrence and heterogeneity of the Roseobacter-clade species Ruegeria mobilis.</title>
        <authorList>
            <person name="Sonnenschein E."/>
            <person name="Gram L."/>
        </authorList>
    </citation>
    <scope>NUCLEOTIDE SEQUENCE [LARGE SCALE GENOMIC DNA]</scope>
    <source>
        <strain evidence="1 2">F1926</strain>
    </source>
</reference>
<evidence type="ECO:0000313" key="2">
    <source>
        <dbReference type="Proteomes" id="UP000013243"/>
    </source>
</evidence>
<dbReference type="EMBL" id="CP015230">
    <property type="protein sequence ID" value="ANP41922.1"/>
    <property type="molecule type" value="Genomic_DNA"/>
</dbReference>
<dbReference type="GeneID" id="28251006"/>
<dbReference type="STRING" id="1265309.K529_014190"/>
<dbReference type="OrthoDB" id="7778116at2"/>
<dbReference type="Proteomes" id="UP000013243">
    <property type="component" value="Chromosome"/>
</dbReference>
<gene>
    <name evidence="1" type="ORF">K529_014190</name>
</gene>
<dbReference type="KEGG" id="rmb:K529_014190"/>